<keyword evidence="1" id="KW-0732">Signal</keyword>
<dbReference type="InterPro" id="IPR023631">
    <property type="entry name" value="Amidase_dom"/>
</dbReference>
<evidence type="ECO:0000313" key="4">
    <source>
        <dbReference type="EMBL" id="GJN90142.1"/>
    </source>
</evidence>
<dbReference type="SUPFAM" id="SSF75304">
    <property type="entry name" value="Amidase signature (AS) enzymes"/>
    <property type="match status" value="1"/>
</dbReference>
<organism evidence="4 5">
    <name type="scientific">Rhodotorula paludigena</name>
    <dbReference type="NCBI Taxonomy" id="86838"/>
    <lineage>
        <taxon>Eukaryota</taxon>
        <taxon>Fungi</taxon>
        <taxon>Dikarya</taxon>
        <taxon>Basidiomycota</taxon>
        <taxon>Pucciniomycotina</taxon>
        <taxon>Microbotryomycetes</taxon>
        <taxon>Sporidiobolales</taxon>
        <taxon>Sporidiobolaceae</taxon>
        <taxon>Rhodotorula</taxon>
    </lineage>
</organism>
<protein>
    <recommendedName>
        <fullName evidence="6">Amidase</fullName>
    </recommendedName>
</protein>
<sequence length="701" mass="75177">MRISAALAALAALAASSTISAEPLTAGNENYMLARRVDRRLIPAGAGGARGSMLRRELLNEPEAMHDSAMSTSSFMADDGAVFLTVFGNKAQTYTLDKSAGSFGMHDGLVPVTVLNVDGLSNCEAVQGAFDLWSQVDDVWRSDLFTSGLVLQSSDAMVTDSLASCFAGYNASFVAHKGATISAAFSALPKVASFFAENDIEVPQGPYMAEVSATGNRVRLFKVYRVYHDELQAFNSPAVPDASGDTFYQLSAEVEGMNTMSIPVPSRVYTLNVTSPRPLEGMRVGIKDIYDLKGFRTGCGNRAHWNLYEPAEQSAYTVQVLIDAGAVIVGKVKTSQFANGAAVSAGWFDQLAPFNPRGDGYQSPSTSSSGSAASIAGYPWLDFTIGSDTGGSIRFPAGACGLYSLRASWGALSLEGVMPMVGVLDAPGYFARSGGELAKFGKAWFADTLAAHSYSGFPSKLRVPEDLFSATGAARSLYTKFTADLASFLGASVDTTPYWSQWSDTVGRDVGTDLASYANTSWTTMVGYYQYKYFGAPFIQDYEEMHAGRTPAMDATVQVRWKYGTDLGEEGYNAALDVKAKVKEFADNYVTIASNETCSETLFVRPQSAGDTSYRTVFPSYPTPAWGYDSTYHAIYAEQPEITIPIGQVPYNSTVTNHVEYLPVTVSVNAARGCDYMLLDLAQQLHAAGIVSEVKTGPVAF</sequence>
<evidence type="ECO:0000259" key="3">
    <source>
        <dbReference type="Pfam" id="PF26053"/>
    </source>
</evidence>
<reference evidence="4 5" key="1">
    <citation type="submission" date="2021-12" db="EMBL/GenBank/DDBJ databases">
        <title>High titer production of polyol ester of fatty acids by Rhodotorula paludigena BS15 towards product separation-free biomass refinery.</title>
        <authorList>
            <person name="Mano J."/>
            <person name="Ono H."/>
            <person name="Tanaka T."/>
            <person name="Naito K."/>
            <person name="Sushida H."/>
            <person name="Ike M."/>
            <person name="Tokuyasu K."/>
            <person name="Kitaoka M."/>
        </authorList>
    </citation>
    <scope>NUCLEOTIDE SEQUENCE [LARGE SCALE GENOMIC DNA]</scope>
    <source>
        <strain evidence="4 5">BS15</strain>
    </source>
</reference>
<evidence type="ECO:0008006" key="6">
    <source>
        <dbReference type="Google" id="ProtNLM"/>
    </source>
</evidence>
<dbReference type="PANTHER" id="PTHR46310:SF7">
    <property type="entry name" value="AMIDASE 1"/>
    <property type="match status" value="1"/>
</dbReference>
<dbReference type="InterPro" id="IPR058329">
    <property type="entry name" value="Arp1_N"/>
</dbReference>
<feature type="chain" id="PRO_5043349407" description="Amidase" evidence="1">
    <location>
        <begin position="22"/>
        <end position="701"/>
    </location>
</feature>
<dbReference type="EMBL" id="BQKY01000006">
    <property type="protein sequence ID" value="GJN90142.1"/>
    <property type="molecule type" value="Genomic_DNA"/>
</dbReference>
<feature type="domain" description="Amidase" evidence="2">
    <location>
        <begin position="277"/>
        <end position="443"/>
    </location>
</feature>
<dbReference type="PANTHER" id="PTHR46310">
    <property type="entry name" value="AMIDASE 1"/>
    <property type="match status" value="1"/>
</dbReference>
<name>A0AAV5GM77_9BASI</name>
<accession>A0AAV5GM77</accession>
<comment type="caution">
    <text evidence="4">The sequence shown here is derived from an EMBL/GenBank/DDBJ whole genome shotgun (WGS) entry which is preliminary data.</text>
</comment>
<feature type="signal peptide" evidence="1">
    <location>
        <begin position="1"/>
        <end position="21"/>
    </location>
</feature>
<dbReference type="Proteomes" id="UP001342314">
    <property type="component" value="Unassembled WGS sequence"/>
</dbReference>
<feature type="domain" description="Scytalone dehydratase-like protein Arp1 N-terminal" evidence="3">
    <location>
        <begin position="95"/>
        <end position="215"/>
    </location>
</feature>
<evidence type="ECO:0000259" key="2">
    <source>
        <dbReference type="Pfam" id="PF01425"/>
    </source>
</evidence>
<dbReference type="AlphaFoldDB" id="A0AAV5GM77"/>
<evidence type="ECO:0000313" key="5">
    <source>
        <dbReference type="Proteomes" id="UP001342314"/>
    </source>
</evidence>
<keyword evidence="5" id="KW-1185">Reference proteome</keyword>
<dbReference type="Pfam" id="PF26053">
    <property type="entry name" value="DUF8016"/>
    <property type="match status" value="1"/>
</dbReference>
<evidence type="ECO:0000256" key="1">
    <source>
        <dbReference type="SAM" id="SignalP"/>
    </source>
</evidence>
<gene>
    <name evidence="4" type="ORF">Rhopal_003141-T1</name>
</gene>
<dbReference type="InterPro" id="IPR036928">
    <property type="entry name" value="AS_sf"/>
</dbReference>
<dbReference type="Gene3D" id="3.90.1300.10">
    <property type="entry name" value="Amidase signature (AS) domain"/>
    <property type="match status" value="1"/>
</dbReference>
<dbReference type="Pfam" id="PF01425">
    <property type="entry name" value="Amidase"/>
    <property type="match status" value="1"/>
</dbReference>
<proteinExistence type="predicted"/>